<accession>A0A7L4YMZ8</accession>
<evidence type="ECO:0000313" key="4">
    <source>
        <dbReference type="Proteomes" id="UP000463857"/>
    </source>
</evidence>
<dbReference type="AlphaFoldDB" id="A0A7L4YMZ8"/>
<feature type="compositionally biased region" description="Pro residues" evidence="1">
    <location>
        <begin position="68"/>
        <end position="79"/>
    </location>
</feature>
<name>A0A7L4YMZ8_9ACTN</name>
<reference evidence="3 4" key="1">
    <citation type="journal article" date="2018" name="Int. J. Syst. Evol. Microbiol.">
        <title>Epidermidibacterium keratini gen. nov., sp. nov., a member of the family Sporichthyaceae, isolated from keratin epidermis.</title>
        <authorList>
            <person name="Lee D.G."/>
            <person name="Trujillo M.E."/>
            <person name="Kang S."/>
            <person name="Nam J.J."/>
            <person name="Kim Y.J."/>
        </authorList>
    </citation>
    <scope>NUCLEOTIDE SEQUENCE [LARGE SCALE GENOMIC DNA]</scope>
    <source>
        <strain evidence="3 4">EPI-7</strain>
    </source>
</reference>
<dbReference type="OrthoDB" id="5197567at2"/>
<keyword evidence="4" id="KW-1185">Reference proteome</keyword>
<dbReference type="RefSeq" id="WP_159544552.1">
    <property type="nucleotide sequence ID" value="NZ_CP047156.1"/>
</dbReference>
<sequence>MTDARRPRHEFRDGDDGTSSNWREMYAALDADPNRPSRRRRRAAEESDRRGEPEATPDPNVQDSAPAEPAPAEPAPVDPAPDAEPVEPTRSEPRPVEPVEPAPVEPAPSPSSPQPSPVEPGPTEPPPSEPGPTDRSEQPTVRESIPAWQQDAAQPSETVETVETSTTDTEITDYPASDGAVSETATAQTTDETQPRRPQTPWPAELTGPEFGEPDPDDQPTSPDVPVGRGEPADAGQDAAYSGASPYRPRGDEPVQTEGDEAPTAEQPAVAQGAYSSGTGQPAQSASEQDAPATGGGSGGGGGGGVPPRTRSRHAAESSGLRVPKWAIGVAALVVVGLLAWLIIGLATGGDDNSSASSSSATSSASPTSLSVADLAPVICTGASYAFIDTGQSGDQMMADPASLEEQYPDATLSTVPGGCIAGSTATDEVVLALGPFTSIEEACSAGRELGGAPFRAYAGGATTGLTETPCP</sequence>
<keyword evidence="2" id="KW-0472">Membrane</keyword>
<evidence type="ECO:0000313" key="3">
    <source>
        <dbReference type="EMBL" id="QHC00253.1"/>
    </source>
</evidence>
<feature type="compositionally biased region" description="Pro residues" evidence="1">
    <location>
        <begin position="98"/>
        <end position="130"/>
    </location>
</feature>
<keyword evidence="2" id="KW-0812">Transmembrane</keyword>
<organism evidence="3 4">
    <name type="scientific">Epidermidibacterium keratini</name>
    <dbReference type="NCBI Taxonomy" id="1891644"/>
    <lineage>
        <taxon>Bacteria</taxon>
        <taxon>Bacillati</taxon>
        <taxon>Actinomycetota</taxon>
        <taxon>Actinomycetes</taxon>
        <taxon>Sporichthyales</taxon>
        <taxon>Sporichthyaceae</taxon>
        <taxon>Epidermidibacterium</taxon>
    </lineage>
</organism>
<dbReference type="InParanoid" id="A0A7L4YMZ8"/>
<dbReference type="KEGG" id="eke:EK0264_08160"/>
<feature type="compositionally biased region" description="Low complexity" evidence="1">
    <location>
        <begin position="183"/>
        <end position="192"/>
    </location>
</feature>
<feature type="transmembrane region" description="Helical" evidence="2">
    <location>
        <begin position="368"/>
        <end position="388"/>
    </location>
</feature>
<feature type="compositionally biased region" description="Basic and acidic residues" evidence="1">
    <location>
        <begin position="43"/>
        <end position="53"/>
    </location>
</feature>
<proteinExistence type="predicted"/>
<feature type="region of interest" description="Disordered" evidence="1">
    <location>
        <begin position="1"/>
        <end position="320"/>
    </location>
</feature>
<feature type="transmembrane region" description="Helical" evidence="2">
    <location>
        <begin position="326"/>
        <end position="348"/>
    </location>
</feature>
<feature type="compositionally biased region" description="Low complexity" evidence="1">
    <location>
        <begin position="156"/>
        <end position="173"/>
    </location>
</feature>
<keyword evidence="2" id="KW-1133">Transmembrane helix</keyword>
<evidence type="ECO:0000256" key="2">
    <source>
        <dbReference type="SAM" id="Phobius"/>
    </source>
</evidence>
<dbReference type="EMBL" id="CP047156">
    <property type="protein sequence ID" value="QHC00253.1"/>
    <property type="molecule type" value="Genomic_DNA"/>
</dbReference>
<gene>
    <name evidence="3" type="ORF">EK0264_08160</name>
</gene>
<feature type="compositionally biased region" description="Gly residues" evidence="1">
    <location>
        <begin position="294"/>
        <end position="306"/>
    </location>
</feature>
<feature type="compositionally biased region" description="Basic and acidic residues" evidence="1">
    <location>
        <begin position="87"/>
        <end position="97"/>
    </location>
</feature>
<evidence type="ECO:0000256" key="1">
    <source>
        <dbReference type="SAM" id="MobiDB-lite"/>
    </source>
</evidence>
<feature type="compositionally biased region" description="Polar residues" evidence="1">
    <location>
        <begin position="274"/>
        <end position="288"/>
    </location>
</feature>
<dbReference type="Proteomes" id="UP000463857">
    <property type="component" value="Chromosome"/>
</dbReference>
<protein>
    <submittedName>
        <fullName evidence="3">Uncharacterized protein</fullName>
    </submittedName>
</protein>